<gene>
    <name evidence="1" type="ORF">GCM10011583_54690</name>
</gene>
<dbReference type="Gene3D" id="3.40.50.1820">
    <property type="entry name" value="alpha/beta hydrolase"/>
    <property type="match status" value="1"/>
</dbReference>
<dbReference type="EMBL" id="BMMV01000021">
    <property type="protein sequence ID" value="GGK15872.1"/>
    <property type="molecule type" value="Genomic_DNA"/>
</dbReference>
<keyword evidence="2" id="KW-1185">Reference proteome</keyword>
<reference evidence="2" key="1">
    <citation type="journal article" date="2019" name="Int. J. Syst. Evol. Microbiol.">
        <title>The Global Catalogue of Microorganisms (GCM) 10K type strain sequencing project: providing services to taxonomists for standard genome sequencing and annotation.</title>
        <authorList>
            <consortium name="The Broad Institute Genomics Platform"/>
            <consortium name="The Broad Institute Genome Sequencing Center for Infectious Disease"/>
            <person name="Wu L."/>
            <person name="Ma J."/>
        </authorList>
    </citation>
    <scope>NUCLEOTIDE SEQUENCE [LARGE SCALE GENOMIC DNA]</scope>
    <source>
        <strain evidence="2">CGMCC 4.7275</strain>
    </source>
</reference>
<evidence type="ECO:0008006" key="3">
    <source>
        <dbReference type="Google" id="ProtNLM"/>
    </source>
</evidence>
<protein>
    <recommendedName>
        <fullName evidence="3">Alpha/beta hydrolase</fullName>
    </recommendedName>
</protein>
<comment type="caution">
    <text evidence="1">The sequence shown here is derived from an EMBL/GenBank/DDBJ whole genome shotgun (WGS) entry which is preliminary data.</text>
</comment>
<evidence type="ECO:0000313" key="2">
    <source>
        <dbReference type="Proteomes" id="UP000660265"/>
    </source>
</evidence>
<evidence type="ECO:0000313" key="1">
    <source>
        <dbReference type="EMBL" id="GGK15872.1"/>
    </source>
</evidence>
<dbReference type="Proteomes" id="UP000660265">
    <property type="component" value="Unassembled WGS sequence"/>
</dbReference>
<accession>A0ABQ2ELA8</accession>
<sequence length="71" mass="7281">MRREIDDIAALIEHSGGSASVFGSSSGAVLALRAAATGLNIERLALYEPPFAVAPCDFGPPQDSSHGISLV</sequence>
<name>A0ABQ2ELA8_9ACTN</name>
<dbReference type="InterPro" id="IPR029058">
    <property type="entry name" value="AB_hydrolase_fold"/>
</dbReference>
<organism evidence="1 2">
    <name type="scientific">Streptomyces camponoticapitis</name>
    <dbReference type="NCBI Taxonomy" id="1616125"/>
    <lineage>
        <taxon>Bacteria</taxon>
        <taxon>Bacillati</taxon>
        <taxon>Actinomycetota</taxon>
        <taxon>Actinomycetes</taxon>
        <taxon>Kitasatosporales</taxon>
        <taxon>Streptomycetaceae</taxon>
        <taxon>Streptomyces</taxon>
    </lineage>
</organism>
<proteinExistence type="predicted"/>
<dbReference type="SUPFAM" id="SSF53474">
    <property type="entry name" value="alpha/beta-Hydrolases"/>
    <property type="match status" value="1"/>
</dbReference>